<reference evidence="2 3" key="1">
    <citation type="submission" date="2019-07" db="EMBL/GenBank/DDBJ databases">
        <authorList>
            <person name="Jastrzebski P J."/>
            <person name="Paukszto L."/>
            <person name="Jastrzebski P J."/>
        </authorList>
    </citation>
    <scope>NUCLEOTIDE SEQUENCE [LARGE SCALE GENOMIC DNA]</scope>
    <source>
        <strain evidence="2 3">WMS-il1</strain>
    </source>
</reference>
<keyword evidence="3" id="KW-1185">Reference proteome</keyword>
<evidence type="ECO:0000256" key="1">
    <source>
        <dbReference type="SAM" id="MobiDB-lite"/>
    </source>
</evidence>
<feature type="compositionally biased region" description="Polar residues" evidence="1">
    <location>
        <begin position="1"/>
        <end position="11"/>
    </location>
</feature>
<name>A0A564Y4A1_HYMDI</name>
<organism evidence="2 3">
    <name type="scientific">Hymenolepis diminuta</name>
    <name type="common">Rat tapeworm</name>
    <dbReference type="NCBI Taxonomy" id="6216"/>
    <lineage>
        <taxon>Eukaryota</taxon>
        <taxon>Metazoa</taxon>
        <taxon>Spiralia</taxon>
        <taxon>Lophotrochozoa</taxon>
        <taxon>Platyhelminthes</taxon>
        <taxon>Cestoda</taxon>
        <taxon>Eucestoda</taxon>
        <taxon>Cyclophyllidea</taxon>
        <taxon>Hymenolepididae</taxon>
        <taxon>Hymenolepis</taxon>
    </lineage>
</organism>
<evidence type="ECO:0000313" key="3">
    <source>
        <dbReference type="Proteomes" id="UP000321570"/>
    </source>
</evidence>
<protein>
    <submittedName>
        <fullName evidence="2">Uncharacterized protein</fullName>
    </submittedName>
</protein>
<dbReference type="EMBL" id="CABIJS010000077">
    <property type="protein sequence ID" value="VUZ42117.1"/>
    <property type="molecule type" value="Genomic_DNA"/>
</dbReference>
<feature type="region of interest" description="Disordered" evidence="1">
    <location>
        <begin position="1"/>
        <end position="22"/>
    </location>
</feature>
<evidence type="ECO:0000313" key="2">
    <source>
        <dbReference type="EMBL" id="VUZ42117.1"/>
    </source>
</evidence>
<dbReference type="AlphaFoldDB" id="A0A564Y4A1"/>
<gene>
    <name evidence="2" type="ORF">WMSIL1_LOCUS2659</name>
</gene>
<sequence length="106" mass="11893">DKHRVSSTGLLSSIGKGKHTSDDSGIHRLVGYVINQSCLHCPILFLQSSRLIKAYNYTLMPVLTQVTIINSLPLHTHTRETLARQTHLPLLNPSPSILYFPLETLY</sequence>
<feature type="non-terminal residue" evidence="2">
    <location>
        <position position="1"/>
    </location>
</feature>
<proteinExistence type="predicted"/>
<accession>A0A564Y4A1</accession>
<dbReference type="Proteomes" id="UP000321570">
    <property type="component" value="Unassembled WGS sequence"/>
</dbReference>